<dbReference type="Proteomes" id="UP000076632">
    <property type="component" value="Unassembled WGS sequence"/>
</dbReference>
<feature type="compositionally biased region" description="Polar residues" evidence="1">
    <location>
        <begin position="440"/>
        <end position="451"/>
    </location>
</feature>
<dbReference type="InterPro" id="IPR013941">
    <property type="entry name" value="ZDS1_C"/>
</dbReference>
<dbReference type="Pfam" id="PF08632">
    <property type="entry name" value="Zds_C"/>
    <property type="match status" value="1"/>
</dbReference>
<organism evidence="3 4">
    <name type="scientific">Xylona heveae (strain CBS 132557 / TC161)</name>
    <dbReference type="NCBI Taxonomy" id="1328760"/>
    <lineage>
        <taxon>Eukaryota</taxon>
        <taxon>Fungi</taxon>
        <taxon>Dikarya</taxon>
        <taxon>Ascomycota</taxon>
        <taxon>Pezizomycotina</taxon>
        <taxon>Xylonomycetes</taxon>
        <taxon>Xylonales</taxon>
        <taxon>Xylonaceae</taxon>
        <taxon>Xylona</taxon>
    </lineage>
</organism>
<dbReference type="SMART" id="SM01327">
    <property type="entry name" value="Zds_C"/>
    <property type="match status" value="1"/>
</dbReference>
<accession>A0A165FHX3</accession>
<feature type="compositionally biased region" description="Low complexity" evidence="1">
    <location>
        <begin position="425"/>
        <end position="439"/>
    </location>
</feature>
<feature type="region of interest" description="Disordered" evidence="1">
    <location>
        <begin position="850"/>
        <end position="1005"/>
    </location>
</feature>
<feature type="region of interest" description="Disordered" evidence="1">
    <location>
        <begin position="211"/>
        <end position="241"/>
    </location>
</feature>
<feature type="compositionally biased region" description="Basic and acidic residues" evidence="1">
    <location>
        <begin position="717"/>
        <end position="754"/>
    </location>
</feature>
<dbReference type="GO" id="GO:0010971">
    <property type="term" value="P:positive regulation of G2/M transition of mitotic cell cycle"/>
    <property type="evidence" value="ECO:0007669"/>
    <property type="project" value="TreeGrafter"/>
</dbReference>
<dbReference type="OMA" id="VDYNWTR"/>
<feature type="compositionally biased region" description="Pro residues" evidence="1">
    <location>
        <begin position="575"/>
        <end position="589"/>
    </location>
</feature>
<sequence>MIASFSETPQLSLLRSRAFNADYPLSGQTQNPCRETDADVPRSFYTQASSTIRDSGDSRQYRQGHSPHLSISDENHHVTEAIGDLYGYNDYDRRESRPLSFIASQFGETLDLNPSASAETSRNTSPRPPLTRIVSNERRPAPMEASGKMPVERSLSGGSNGSSHSPSPAASRRPSETATAQFPLNNIDYESNPAAVAQELSNLQALRRMSMDATGDGDPDLPSFNTGQSVPSLAPRPSMDEDDASTLFWVPARVHPELAPKEFKSFLEKRVDQIKRRSGENSLSPEGFQRAGSAGGLRRKKSMLSRQIDNSGGQGGEGYTDGAERLERKRSLSSQPARTSSISRLQDLEELVGDPSNLMRRLSLDSENRGDAESTEVPISEDRPILAAPLGHSLRRSTRTAYGRGSLRKGERVPLSKRAARVGAEEPSPSSPLATASSSNDLKLSRAQTDPSPGARAKADASAQAPVAPRRNVSGPEATSGPTLEDESQKLPRKSLDETKEAQALIVQGHPEEKLPDSHGNQPSVSPPSSNEAIPRIVETPPPEEDVQNDQHPKRSSSFERPQESAGPPALSRPSPSPVQSPVRAPPPRTSSVSSKTPPTQTLKEMAANPSPLPGNSTRTDSLSFIPTFAEEKKTDKKKKDKESGDTPRKSSWGWLLGSEEKEKDKERDKEREREKKEEKKEEKEAYKRSKGKHSRSSERPHENTRLDVLQTSIDGGRGRESLVLDRESIKLDEERKKESTRKTSGDAKKEKESGLFSSLFGGSKKKGDRESTSKKSNSLRAQSPEIPYKPLRPDVDYNWTRFSILEERAIYRMAHIKLANPRRALYSQVLLSNFMYSYLAKVQQMHPHVQVPQSPAQRKQQQLQQEKAKREQEQQQLLLQQQQQQQKAGHYQYQGYPETSGYGGGGDYAEDSQAYEYDHHSQHQHPQEQQQHQGQDDWPRPQSRASRHNNADGQAGYEQYYQGGSDAQQQHYPQQQYYHQYQAPVLNNPNLSREDEGDNDDDMW</sequence>
<feature type="compositionally biased region" description="Low complexity" evidence="1">
    <location>
        <begin position="875"/>
        <end position="889"/>
    </location>
</feature>
<feature type="compositionally biased region" description="Low complexity" evidence="1">
    <location>
        <begin position="153"/>
        <end position="172"/>
    </location>
</feature>
<feature type="compositionally biased region" description="Basic and acidic residues" evidence="1">
    <location>
        <begin position="659"/>
        <end position="688"/>
    </location>
</feature>
<dbReference type="GO" id="GO:0005737">
    <property type="term" value="C:cytoplasm"/>
    <property type="evidence" value="ECO:0007669"/>
    <property type="project" value="TreeGrafter"/>
</dbReference>
<feature type="compositionally biased region" description="Basic and acidic residues" evidence="1">
    <location>
        <begin position="362"/>
        <end position="372"/>
    </location>
</feature>
<dbReference type="InterPro" id="IPR040206">
    <property type="entry name" value="Zds1/2"/>
</dbReference>
<feature type="compositionally biased region" description="Polar residues" evidence="1">
    <location>
        <begin position="519"/>
        <end position="532"/>
    </location>
</feature>
<feature type="compositionally biased region" description="Polar residues" evidence="1">
    <location>
        <begin position="112"/>
        <end position="125"/>
    </location>
</feature>
<name>A0A165FHX3_XYLHT</name>
<keyword evidence="4" id="KW-1185">Reference proteome</keyword>
<reference evidence="3 4" key="1">
    <citation type="journal article" date="2016" name="Fungal Biol.">
        <title>The genome of Xylona heveae provides a window into fungal endophytism.</title>
        <authorList>
            <person name="Gazis R."/>
            <person name="Kuo A."/>
            <person name="Riley R."/>
            <person name="LaButti K."/>
            <person name="Lipzen A."/>
            <person name="Lin J."/>
            <person name="Amirebrahimi M."/>
            <person name="Hesse C.N."/>
            <person name="Spatafora J.W."/>
            <person name="Henrissat B."/>
            <person name="Hainaut M."/>
            <person name="Grigoriev I.V."/>
            <person name="Hibbett D.S."/>
        </authorList>
    </citation>
    <scope>NUCLEOTIDE SEQUENCE [LARGE SCALE GENOMIC DNA]</scope>
    <source>
        <strain evidence="3 4">TC161</strain>
    </source>
</reference>
<dbReference type="GeneID" id="28896326"/>
<evidence type="ECO:0000313" key="3">
    <source>
        <dbReference type="EMBL" id="KZF20999.1"/>
    </source>
</evidence>
<dbReference type="OrthoDB" id="5589766at2759"/>
<feature type="compositionally biased region" description="Polar residues" evidence="1">
    <location>
        <begin position="332"/>
        <end position="344"/>
    </location>
</feature>
<dbReference type="InParanoid" id="A0A165FHX3"/>
<feature type="compositionally biased region" description="Basic and acidic residues" evidence="1">
    <location>
        <begin position="696"/>
        <end position="706"/>
    </location>
</feature>
<dbReference type="AlphaFoldDB" id="A0A165FHX3"/>
<feature type="region of interest" description="Disordered" evidence="1">
    <location>
        <begin position="276"/>
        <end position="793"/>
    </location>
</feature>
<feature type="domain" description="Protein Zds1 C-terminal" evidence="2">
    <location>
        <begin position="792"/>
        <end position="844"/>
    </location>
</feature>
<evidence type="ECO:0000313" key="4">
    <source>
        <dbReference type="Proteomes" id="UP000076632"/>
    </source>
</evidence>
<feature type="compositionally biased region" description="Polar residues" evidence="1">
    <location>
        <begin position="614"/>
        <end position="625"/>
    </location>
</feature>
<dbReference type="PANTHER" id="PTHR28089">
    <property type="entry name" value="PROTEIN ZDS1-RELATED"/>
    <property type="match status" value="1"/>
</dbReference>
<feature type="compositionally biased region" description="Acidic residues" evidence="1">
    <location>
        <begin position="996"/>
        <end position="1005"/>
    </location>
</feature>
<feature type="compositionally biased region" description="Basic and acidic residues" evidence="1">
    <location>
        <begin position="487"/>
        <end position="501"/>
    </location>
</feature>
<evidence type="ECO:0000256" key="1">
    <source>
        <dbReference type="SAM" id="MobiDB-lite"/>
    </source>
</evidence>
<gene>
    <name evidence="3" type="ORF">L228DRAFT_239894</name>
</gene>
<feature type="region of interest" description="Disordered" evidence="1">
    <location>
        <begin position="49"/>
        <end position="75"/>
    </location>
</feature>
<feature type="compositionally biased region" description="Low complexity" evidence="1">
    <location>
        <begin position="850"/>
        <end position="866"/>
    </location>
</feature>
<protein>
    <recommendedName>
        <fullName evidence="2">Protein Zds1 C-terminal domain-containing protein</fullName>
    </recommendedName>
</protein>
<dbReference type="RefSeq" id="XP_018186554.1">
    <property type="nucleotide sequence ID" value="XM_018331189.1"/>
</dbReference>
<proteinExistence type="predicted"/>
<feature type="compositionally biased region" description="Low complexity" evidence="1">
    <location>
        <begin position="954"/>
        <end position="985"/>
    </location>
</feature>
<feature type="compositionally biased region" description="Basic and acidic residues" evidence="1">
    <location>
        <begin position="549"/>
        <end position="563"/>
    </location>
</feature>
<dbReference type="PANTHER" id="PTHR28089:SF1">
    <property type="entry name" value="PROTEIN ZDS1-RELATED"/>
    <property type="match status" value="1"/>
</dbReference>
<dbReference type="EMBL" id="KV407461">
    <property type="protein sequence ID" value="KZF20999.1"/>
    <property type="molecule type" value="Genomic_DNA"/>
</dbReference>
<dbReference type="GO" id="GO:0030010">
    <property type="term" value="P:establishment of cell polarity"/>
    <property type="evidence" value="ECO:0007669"/>
    <property type="project" value="TreeGrafter"/>
</dbReference>
<evidence type="ECO:0000259" key="2">
    <source>
        <dbReference type="SMART" id="SM01327"/>
    </source>
</evidence>
<dbReference type="STRING" id="1328760.A0A165FHX3"/>
<feature type="compositionally biased region" description="Polar residues" evidence="1">
    <location>
        <begin position="590"/>
        <end position="603"/>
    </location>
</feature>
<feature type="region of interest" description="Disordered" evidence="1">
    <location>
        <begin position="112"/>
        <end position="177"/>
    </location>
</feature>